<dbReference type="InterPro" id="IPR036514">
    <property type="entry name" value="SGNH_hydro_sf"/>
</dbReference>
<dbReference type="PANTHER" id="PTHR30383:SF29">
    <property type="entry name" value="SGNH HYDROLASE-TYPE ESTERASE DOMAIN-CONTAINING PROTEIN"/>
    <property type="match status" value="1"/>
</dbReference>
<name>A0A3B0TC27_9ZZZZ</name>
<sequence length="212" mass="22429">MKSILCYGDSLTWGAVPGGARHSYAERWPTVLGQELGANKVHVVAEGLGGRNTVFDDFSAAADRNGARILPTLLATHQPLDCVIIMLGTNDMKPFVAGSAPAAARGMKRLVEIIRTFPWFDGFKVPEIVLVAPPHCVKTGNVDLGPIFAGAPEQSAKLALEYQRVAVETGCEFFDAASVAVASPVDGVHLDAKNTIAIGKALAPLVKNILEL</sequence>
<dbReference type="PANTHER" id="PTHR30383">
    <property type="entry name" value="THIOESTERASE 1/PROTEASE 1/LYSOPHOSPHOLIPASE L1"/>
    <property type="match status" value="1"/>
</dbReference>
<feature type="domain" description="SGNH hydrolase-type esterase" evidence="1">
    <location>
        <begin position="6"/>
        <end position="189"/>
    </location>
</feature>
<evidence type="ECO:0000259" key="1">
    <source>
        <dbReference type="Pfam" id="PF13472"/>
    </source>
</evidence>
<dbReference type="InterPro" id="IPR051532">
    <property type="entry name" value="Ester_Hydrolysis_Enzymes"/>
</dbReference>
<protein>
    <submittedName>
        <fullName evidence="2">Arylesterase</fullName>
    </submittedName>
</protein>
<dbReference type="EMBL" id="UOEO01000036">
    <property type="protein sequence ID" value="VAW15598.1"/>
    <property type="molecule type" value="Genomic_DNA"/>
</dbReference>
<dbReference type="CDD" id="cd01839">
    <property type="entry name" value="SGNH_arylesterase_like"/>
    <property type="match status" value="1"/>
</dbReference>
<dbReference type="AlphaFoldDB" id="A0A3B0TC27"/>
<dbReference type="Gene3D" id="3.40.50.1110">
    <property type="entry name" value="SGNH hydrolase"/>
    <property type="match status" value="1"/>
</dbReference>
<proteinExistence type="predicted"/>
<gene>
    <name evidence="2" type="ORF">MNBD_ALPHA12-495</name>
</gene>
<reference evidence="2" key="1">
    <citation type="submission" date="2018-06" db="EMBL/GenBank/DDBJ databases">
        <authorList>
            <person name="Zhirakovskaya E."/>
        </authorList>
    </citation>
    <scope>NUCLEOTIDE SEQUENCE</scope>
</reference>
<organism evidence="2">
    <name type="scientific">hydrothermal vent metagenome</name>
    <dbReference type="NCBI Taxonomy" id="652676"/>
    <lineage>
        <taxon>unclassified sequences</taxon>
        <taxon>metagenomes</taxon>
        <taxon>ecological metagenomes</taxon>
    </lineage>
</organism>
<accession>A0A3B0TC27</accession>
<evidence type="ECO:0000313" key="2">
    <source>
        <dbReference type="EMBL" id="VAW15598.1"/>
    </source>
</evidence>
<dbReference type="Pfam" id="PF13472">
    <property type="entry name" value="Lipase_GDSL_2"/>
    <property type="match status" value="1"/>
</dbReference>
<dbReference type="InterPro" id="IPR013830">
    <property type="entry name" value="SGNH_hydro"/>
</dbReference>
<dbReference type="SUPFAM" id="SSF52266">
    <property type="entry name" value="SGNH hydrolase"/>
    <property type="match status" value="1"/>
</dbReference>